<dbReference type="InterPro" id="IPR051163">
    <property type="entry name" value="Sodium:Solute_Symporter_SSF"/>
</dbReference>
<dbReference type="NCBIfam" id="TIGR00813">
    <property type="entry name" value="sss"/>
    <property type="match status" value="1"/>
</dbReference>
<dbReference type="RefSeq" id="WP_006009423.1">
    <property type="nucleotide sequence ID" value="NZ_AUAV01000008.1"/>
</dbReference>
<feature type="transmembrane region" description="Helical" evidence="12">
    <location>
        <begin position="375"/>
        <end position="396"/>
    </location>
</feature>
<feature type="transmembrane region" description="Helical" evidence="12">
    <location>
        <begin position="85"/>
        <end position="110"/>
    </location>
</feature>
<dbReference type="Pfam" id="PF00474">
    <property type="entry name" value="SSF"/>
    <property type="match status" value="1"/>
</dbReference>
<evidence type="ECO:0000256" key="5">
    <source>
        <dbReference type="ARBA" id="ARBA00022692"/>
    </source>
</evidence>
<feature type="transmembrane region" description="Helical" evidence="12">
    <location>
        <begin position="6"/>
        <end position="25"/>
    </location>
</feature>
<proteinExistence type="inferred from homology"/>
<feature type="transmembrane region" description="Helical" evidence="12">
    <location>
        <begin position="452"/>
        <end position="472"/>
    </location>
</feature>
<evidence type="ECO:0000313" key="14">
    <source>
        <dbReference type="Proteomes" id="UP000006251"/>
    </source>
</evidence>
<evidence type="ECO:0000256" key="3">
    <source>
        <dbReference type="ARBA" id="ARBA00022448"/>
    </source>
</evidence>
<protein>
    <submittedName>
        <fullName evidence="13">Solute:Na+ symporter, SSS family</fullName>
    </submittedName>
</protein>
<dbReference type="PANTHER" id="PTHR42985:SF47">
    <property type="entry name" value="INTEGRAL MEMBRANE TRANSPORT PROTEIN"/>
    <property type="match status" value="1"/>
</dbReference>
<dbReference type="PROSITE" id="PS50283">
    <property type="entry name" value="NA_SOLUT_SYMP_3"/>
    <property type="match status" value="1"/>
</dbReference>
<feature type="transmembrane region" description="Helical" evidence="12">
    <location>
        <begin position="308"/>
        <end position="334"/>
    </location>
</feature>
<keyword evidence="10" id="KW-0739">Sodium transport</keyword>
<dbReference type="EMBL" id="BAEQ01000014">
    <property type="protein sequence ID" value="GAC27658.1"/>
    <property type="molecule type" value="Genomic_DNA"/>
</dbReference>
<comment type="caution">
    <text evidence="13">The sequence shown here is derived from an EMBL/GenBank/DDBJ whole genome shotgun (WGS) entry which is preliminary data.</text>
</comment>
<dbReference type="Proteomes" id="UP000006251">
    <property type="component" value="Unassembled WGS sequence"/>
</dbReference>
<evidence type="ECO:0000256" key="2">
    <source>
        <dbReference type="ARBA" id="ARBA00006434"/>
    </source>
</evidence>
<feature type="transmembrane region" description="Helical" evidence="12">
    <location>
        <begin position="515"/>
        <end position="534"/>
    </location>
</feature>
<evidence type="ECO:0000256" key="1">
    <source>
        <dbReference type="ARBA" id="ARBA00004651"/>
    </source>
</evidence>
<evidence type="ECO:0000256" key="4">
    <source>
        <dbReference type="ARBA" id="ARBA00022475"/>
    </source>
</evidence>
<dbReference type="Gene3D" id="1.20.1730.10">
    <property type="entry name" value="Sodium/glucose cotransporter"/>
    <property type="match status" value="1"/>
</dbReference>
<dbReference type="GO" id="GO:0005886">
    <property type="term" value="C:plasma membrane"/>
    <property type="evidence" value="ECO:0007669"/>
    <property type="project" value="UniProtKB-SubCell"/>
</dbReference>
<dbReference type="GO" id="GO:0015293">
    <property type="term" value="F:symporter activity"/>
    <property type="evidence" value="ECO:0007669"/>
    <property type="project" value="TreeGrafter"/>
</dbReference>
<dbReference type="InterPro" id="IPR001734">
    <property type="entry name" value="Na/solute_symporter"/>
</dbReference>
<keyword evidence="7" id="KW-0915">Sodium</keyword>
<keyword evidence="3" id="KW-0813">Transport</keyword>
<dbReference type="GO" id="GO:0006814">
    <property type="term" value="P:sodium ion transport"/>
    <property type="evidence" value="ECO:0007669"/>
    <property type="project" value="UniProtKB-KW"/>
</dbReference>
<feature type="transmembrane region" description="Helical" evidence="12">
    <location>
        <begin position="185"/>
        <end position="210"/>
    </location>
</feature>
<comment type="similarity">
    <text evidence="2 11">Belongs to the sodium:solute symporter (SSF) (TC 2.A.21) family.</text>
</comment>
<keyword evidence="6 12" id="KW-1133">Transmembrane helix</keyword>
<gene>
    <name evidence="13" type="ORF">GPAL_0778</name>
</gene>
<keyword evidence="9 12" id="KW-0472">Membrane</keyword>
<feature type="transmembrane region" description="Helical" evidence="12">
    <location>
        <begin position="402"/>
        <end position="420"/>
    </location>
</feature>
<dbReference type="AlphaFoldDB" id="K6ZFG4"/>
<comment type="subcellular location">
    <subcellularLocation>
        <location evidence="1">Cell membrane</location>
        <topology evidence="1">Multi-pass membrane protein</topology>
    </subcellularLocation>
</comment>
<dbReference type="InterPro" id="IPR038377">
    <property type="entry name" value="Na/Glc_symporter_sf"/>
</dbReference>
<evidence type="ECO:0000256" key="12">
    <source>
        <dbReference type="SAM" id="Phobius"/>
    </source>
</evidence>
<feature type="transmembrane region" description="Helical" evidence="12">
    <location>
        <begin position="230"/>
        <end position="251"/>
    </location>
</feature>
<feature type="transmembrane region" description="Helical" evidence="12">
    <location>
        <begin position="122"/>
        <end position="149"/>
    </location>
</feature>
<feature type="transmembrane region" description="Helical" evidence="12">
    <location>
        <begin position="427"/>
        <end position="446"/>
    </location>
</feature>
<keyword evidence="5 12" id="KW-0812">Transmembrane</keyword>
<reference evidence="14" key="1">
    <citation type="journal article" date="2014" name="Environ. Microbiol.">
        <title>Comparative genomics of the marine bacterial genus Glaciecola reveals the high degree of genomic diversity and genomic characteristic for cold adaptation.</title>
        <authorList>
            <person name="Qin Q.L."/>
            <person name="Xie B.B."/>
            <person name="Yu Y."/>
            <person name="Shu Y.L."/>
            <person name="Rong J.C."/>
            <person name="Zhang Y.J."/>
            <person name="Zhao D.L."/>
            <person name="Chen X.L."/>
            <person name="Zhang X.Y."/>
            <person name="Chen B."/>
            <person name="Zhou B.C."/>
            <person name="Zhang Y.Z."/>
        </authorList>
    </citation>
    <scope>NUCLEOTIDE SEQUENCE [LARGE SCALE GENOMIC DNA]</scope>
    <source>
        <strain evidence="14">ACAM 615</strain>
    </source>
</reference>
<keyword evidence="8" id="KW-0406">Ion transport</keyword>
<feature type="transmembrane region" description="Helical" evidence="12">
    <location>
        <begin position="155"/>
        <end position="178"/>
    </location>
</feature>
<organism evidence="13 14">
    <name type="scientific">Brumicola pallidula DSM 14239 = ACAM 615</name>
    <dbReference type="NCBI Taxonomy" id="1121922"/>
    <lineage>
        <taxon>Bacteria</taxon>
        <taxon>Pseudomonadati</taxon>
        <taxon>Pseudomonadota</taxon>
        <taxon>Gammaproteobacteria</taxon>
        <taxon>Alteromonadales</taxon>
        <taxon>Alteromonadaceae</taxon>
        <taxon>Brumicola</taxon>
    </lineage>
</organism>
<feature type="transmembrane region" description="Helical" evidence="12">
    <location>
        <begin position="272"/>
        <end position="296"/>
    </location>
</feature>
<evidence type="ECO:0000256" key="7">
    <source>
        <dbReference type="ARBA" id="ARBA00023053"/>
    </source>
</evidence>
<evidence type="ECO:0000256" key="9">
    <source>
        <dbReference type="ARBA" id="ARBA00023136"/>
    </source>
</evidence>
<evidence type="ECO:0000313" key="13">
    <source>
        <dbReference type="EMBL" id="GAC27658.1"/>
    </source>
</evidence>
<accession>K6ZFG4</accession>
<evidence type="ECO:0000256" key="8">
    <source>
        <dbReference type="ARBA" id="ARBA00023065"/>
    </source>
</evidence>
<keyword evidence="4" id="KW-1003">Cell membrane</keyword>
<name>K6ZFG4_9ALTE</name>
<dbReference type="PANTHER" id="PTHR42985">
    <property type="entry name" value="SODIUM-COUPLED MONOCARBOXYLATE TRANSPORTER"/>
    <property type="match status" value="1"/>
</dbReference>
<evidence type="ECO:0000256" key="10">
    <source>
        <dbReference type="ARBA" id="ARBA00023201"/>
    </source>
</evidence>
<evidence type="ECO:0000256" key="11">
    <source>
        <dbReference type="RuleBase" id="RU362091"/>
    </source>
</evidence>
<dbReference type="OrthoDB" id="9803348at2"/>
<feature type="transmembrane region" description="Helical" evidence="12">
    <location>
        <begin position="45"/>
        <end position="65"/>
    </location>
</feature>
<keyword evidence="14" id="KW-1185">Reference proteome</keyword>
<dbReference type="STRING" id="1121922.GCA_000428905_01881"/>
<evidence type="ECO:0000256" key="6">
    <source>
        <dbReference type="ARBA" id="ARBA00022989"/>
    </source>
</evidence>
<sequence>MTSFGILNWLIVAVYIIGTLFLGVVLSQRVKSDQDYYVGDKSTPWWAIGMSVAATYIGALSLLGAPAWSYETGMSVLLIHVNYPIAVVIVVTLFLPFFYNLGVASIFDYLEKRFGLTTRTLISSIFLFGNIAYSGIMLYTTALVISFVTGLDVTLAILLVAVIATAYTWMGGMSAVIWTDVAQSVILLLGLCIIFFALINVLPGGLIGALSELKASGMTYAFNTSTDPSVVSTIWTGIVAMSIYHVVVYGVNQMMVQRTLAAKTMADAKKSYIFMGYAAFVIFFFLFLLGVLLHNYYQGKVFEDSNKIILEFAIVAQIPGLMGLITAAVIAAAMSSLDSSLNSMATVTTIDFYKKFFKKNETGTHYLKASRIFTLIWAVLIIIPAILFVGSAGSVLEILSKIGSFFVGAKLSAFFLGFYSKHTNEKGLLIGIAMGFLSLFVADQYYDIAWPWYCLIGGAVSIVVAWIASVSIEGFKAHNHQYTVKGQAEFFRKMDYPEMQDGWYLIPGRIDRASYYLLAYFVVCLIFLFLFDWLI</sequence>